<evidence type="ECO:0000313" key="2">
    <source>
        <dbReference type="EMBL" id="MEE2037629.1"/>
    </source>
</evidence>
<gene>
    <name evidence="2" type="ORF">Q8791_10405</name>
</gene>
<feature type="transmembrane region" description="Helical" evidence="1">
    <location>
        <begin position="97"/>
        <end position="115"/>
    </location>
</feature>
<feature type="transmembrane region" description="Helical" evidence="1">
    <location>
        <begin position="34"/>
        <end position="51"/>
    </location>
</feature>
<keyword evidence="1" id="KW-0812">Transmembrane</keyword>
<proteinExistence type="predicted"/>
<organism evidence="2 3">
    <name type="scientific">Nocardiopsis codii</name>
    <dbReference type="NCBI Taxonomy" id="3065942"/>
    <lineage>
        <taxon>Bacteria</taxon>
        <taxon>Bacillati</taxon>
        <taxon>Actinomycetota</taxon>
        <taxon>Actinomycetes</taxon>
        <taxon>Streptosporangiales</taxon>
        <taxon>Nocardiopsidaceae</taxon>
        <taxon>Nocardiopsis</taxon>
    </lineage>
</organism>
<sequence>MANVDPSDASRDLQEAHTVAHEAAAAVVQKRSRWALAGGAVFAASVLVWLMDPEFSNLFTLVLLVVAVVAAMLARSPRWGGLTGQRARLTGAARRRARTLSFTTMLGVVVLFLVFNTAVRLLWEETYPIAGALVGLVLALVGPPFARWWMLRPGSRG</sequence>
<keyword evidence="3" id="KW-1185">Reference proteome</keyword>
<keyword evidence="1" id="KW-1133">Transmembrane helix</keyword>
<dbReference type="RefSeq" id="WP_330091425.1">
    <property type="nucleotide sequence ID" value="NZ_JAUZMY010000008.1"/>
</dbReference>
<protein>
    <submittedName>
        <fullName evidence="2">Uncharacterized protein</fullName>
    </submittedName>
</protein>
<evidence type="ECO:0000256" key="1">
    <source>
        <dbReference type="SAM" id="Phobius"/>
    </source>
</evidence>
<dbReference type="EMBL" id="JAUZMY010000008">
    <property type="protein sequence ID" value="MEE2037629.1"/>
    <property type="molecule type" value="Genomic_DNA"/>
</dbReference>
<evidence type="ECO:0000313" key="3">
    <source>
        <dbReference type="Proteomes" id="UP001356095"/>
    </source>
</evidence>
<keyword evidence="1" id="KW-0472">Membrane</keyword>
<feature type="transmembrane region" description="Helical" evidence="1">
    <location>
        <begin position="57"/>
        <end position="76"/>
    </location>
</feature>
<name>A0ABU7K621_9ACTN</name>
<comment type="caution">
    <text evidence="2">The sequence shown here is derived from an EMBL/GenBank/DDBJ whole genome shotgun (WGS) entry which is preliminary data.</text>
</comment>
<dbReference type="Proteomes" id="UP001356095">
    <property type="component" value="Unassembled WGS sequence"/>
</dbReference>
<reference evidence="2 3" key="1">
    <citation type="submission" date="2023-08" db="EMBL/GenBank/DDBJ databases">
        <authorList>
            <person name="Girao M."/>
            <person name="Carvalho M.F."/>
        </authorList>
    </citation>
    <scope>NUCLEOTIDE SEQUENCE [LARGE SCALE GENOMIC DNA]</scope>
    <source>
        <strain evidence="2 3">CT-R113</strain>
    </source>
</reference>
<accession>A0ABU7K621</accession>
<feature type="transmembrane region" description="Helical" evidence="1">
    <location>
        <begin position="127"/>
        <end position="146"/>
    </location>
</feature>